<accession>A0A2V3YAZ2</accession>
<sequence length="721" mass="81432">MKRIISAGKLFRILILCSLTVFFTGCNSGKDLEGLTDVPVYNEGEVSEDILTIDDIPEETVVLESQLSKDSLNEKIEGARDARFDGVSGPRAFWFPEGHPADRDSLKQFHVLGLINGTFYYSYVTQPEDSDTQIHAVARYNYKNHEAKLLLERKIKADADDTGNKAFHAQLFKRGREYRICVYEDGNLILLDNQGKKLFSFTDDAGGKNMLDTIHKVFDVGGEYYDAEVTDVITDGDYGFYIPVTLIKEDYMQAEDAEQDITMDSYLFSYLYLTVDTGTQMICRDNLNWDNQQRYYRQLAARGGLRDPQEDWEEVLSLYPDRWGDFYLGTLRGEMITNEGYLKQWVDTDKEVFTDSETGVPTTHPDADSVKRLESLRVGETLENVIFVKDSPTAQYDLIGEVKSQLMAAKTVERIYIYSETITETDSEGNEYTTEVMKTASDSVEANWKQKFTLEEGAFINVYAVKAPSIGTDIIKSPVKWDGSFLFGYSVENKCILGIDPERPKEEDTLTFPASEDGSDYDICLLNTVYSGACVMASDLAYNRIYLKSAGNRSRYDYQTAVLNAADLASRYRTGKKDETLLEEMKKVGSQDAAQFDFSEYELQDNPSIYTGENVVVMGTPGAESFLFTSFHNGMQLYQPVDFINSGGAGTPGTVWQISDWPIYQAWPVSENKVAAIGFDRTDTVYESMDIAMARVYTFDVNEIKKSSPIHKVPIETPNEE</sequence>
<reference evidence="2 3" key="1">
    <citation type="submission" date="2018-05" db="EMBL/GenBank/DDBJ databases">
        <title>Genomic Encyclopedia of Type Strains, Phase IV (KMG-IV): sequencing the most valuable type-strain genomes for metagenomic binning, comparative biology and taxonomic classification.</title>
        <authorList>
            <person name="Goeker M."/>
        </authorList>
    </citation>
    <scope>NUCLEOTIDE SEQUENCE [LARGE SCALE GENOMIC DNA]</scope>
    <source>
        <strain evidence="2 3">DSM 24995</strain>
    </source>
</reference>
<dbReference type="PROSITE" id="PS51257">
    <property type="entry name" value="PROKAR_LIPOPROTEIN"/>
    <property type="match status" value="1"/>
</dbReference>
<dbReference type="EMBL" id="QJKD01000003">
    <property type="protein sequence ID" value="PXX54986.1"/>
    <property type="molecule type" value="Genomic_DNA"/>
</dbReference>
<comment type="caution">
    <text evidence="2">The sequence shown here is derived from an EMBL/GenBank/DDBJ whole genome shotgun (WGS) entry which is preliminary data.</text>
</comment>
<feature type="signal peptide" evidence="1">
    <location>
        <begin position="1"/>
        <end position="23"/>
    </location>
</feature>
<evidence type="ECO:0000256" key="1">
    <source>
        <dbReference type="SAM" id="SignalP"/>
    </source>
</evidence>
<dbReference type="AlphaFoldDB" id="A0A2V3YAZ2"/>
<protein>
    <submittedName>
        <fullName evidence="2">Uncharacterized protein</fullName>
    </submittedName>
</protein>
<dbReference type="RefSeq" id="WP_110322113.1">
    <property type="nucleotide sequence ID" value="NZ_QJKD01000003.1"/>
</dbReference>
<keyword evidence="3" id="KW-1185">Reference proteome</keyword>
<evidence type="ECO:0000313" key="2">
    <source>
        <dbReference type="EMBL" id="PXX54986.1"/>
    </source>
</evidence>
<dbReference type="GeneID" id="86060552"/>
<name>A0A2V3YAZ2_9FIRM</name>
<gene>
    <name evidence="2" type="ORF">DFR60_10336</name>
</gene>
<keyword evidence="1" id="KW-0732">Signal</keyword>
<organism evidence="2 3">
    <name type="scientific">Hungatella effluvii</name>
    <dbReference type="NCBI Taxonomy" id="1096246"/>
    <lineage>
        <taxon>Bacteria</taxon>
        <taxon>Bacillati</taxon>
        <taxon>Bacillota</taxon>
        <taxon>Clostridia</taxon>
        <taxon>Lachnospirales</taxon>
        <taxon>Lachnospiraceae</taxon>
        <taxon>Hungatella</taxon>
    </lineage>
</organism>
<proteinExistence type="predicted"/>
<feature type="chain" id="PRO_5039684285" evidence="1">
    <location>
        <begin position="24"/>
        <end position="721"/>
    </location>
</feature>
<dbReference type="Proteomes" id="UP000248057">
    <property type="component" value="Unassembled WGS sequence"/>
</dbReference>
<evidence type="ECO:0000313" key="3">
    <source>
        <dbReference type="Proteomes" id="UP000248057"/>
    </source>
</evidence>